<dbReference type="Proteomes" id="UP000269148">
    <property type="component" value="Unassembled WGS sequence"/>
</dbReference>
<dbReference type="KEGG" id="siz:SI82_03835"/>
<evidence type="ECO:0000313" key="8">
    <source>
        <dbReference type="EMBL" id="RLU57360.1"/>
    </source>
</evidence>
<dbReference type="KEGG" id="siq:DQ08_03600"/>
<dbReference type="InterPro" id="IPR050681">
    <property type="entry name" value="CDF/SLC30A"/>
</dbReference>
<dbReference type="InterPro" id="IPR027469">
    <property type="entry name" value="Cation_efflux_TMD_sf"/>
</dbReference>
<dbReference type="STRING" id="1346.BMF34_03720"/>
<gene>
    <name evidence="8" type="ORF">DIY07_04030</name>
    <name evidence="7" type="ORF">DQ08_03600</name>
</gene>
<evidence type="ECO:0000313" key="10">
    <source>
        <dbReference type="Proteomes" id="UP000269148"/>
    </source>
</evidence>
<feature type="transmembrane region" description="Helical" evidence="5">
    <location>
        <begin position="245"/>
        <end position="264"/>
    </location>
</feature>
<protein>
    <submittedName>
        <fullName evidence="7">Membrane protein</fullName>
    </submittedName>
</protein>
<dbReference type="GO" id="GO:0005385">
    <property type="term" value="F:zinc ion transmembrane transporter activity"/>
    <property type="evidence" value="ECO:0007669"/>
    <property type="project" value="TreeGrafter"/>
</dbReference>
<dbReference type="SUPFAM" id="SSF55008">
    <property type="entry name" value="HMA, heavy metal-associated domain"/>
    <property type="match status" value="1"/>
</dbReference>
<name>A0A3L8GJI8_STRIN</name>
<dbReference type="InterPro" id="IPR036163">
    <property type="entry name" value="HMA_dom_sf"/>
</dbReference>
<accession>A0A3L8GJI8</accession>
<comment type="subcellular location">
    <subcellularLocation>
        <location evidence="1">Membrane</location>
        <topology evidence="1">Multi-pass membrane protein</topology>
    </subcellularLocation>
</comment>
<keyword evidence="9" id="KW-1185">Reference proteome</keyword>
<dbReference type="GO" id="GO:0005886">
    <property type="term" value="C:plasma membrane"/>
    <property type="evidence" value="ECO:0007669"/>
    <property type="project" value="TreeGrafter"/>
</dbReference>
<dbReference type="GeneID" id="35765013"/>
<keyword evidence="3 5" id="KW-1133">Transmembrane helix</keyword>
<dbReference type="AlphaFoldDB" id="A0A3L8GJI8"/>
<dbReference type="RefSeq" id="WP_003099181.1">
    <property type="nucleotide sequence ID" value="NZ_CP010783.1"/>
</dbReference>
<dbReference type="EMBL" id="QLQD01000041">
    <property type="protein sequence ID" value="RLU57360.1"/>
    <property type="molecule type" value="Genomic_DNA"/>
</dbReference>
<sequence length="267" mass="29754">MTQRKTIFELKGMDCPSEEQLVRIVLGNFEKVQTIKVNLAKNQVAVTHQEDSQKLLEALDDLKLQTQLVEDFTVEEAEATDTKQMLQKFILGQVLIINIAFFILEELAGYYLHSLGLAADGLDMLADSFVYGLALFAVGKSLLFKKKVSALAGYFQLILALLGFLQVIYRCLNHDYLPNPLGMFVIALMALLANLISYYMVLKVDQTEVHIKASKLFTSNDIVINIGVMLSSLLVYFFQSPIPDLIIGSLIFALVLKGALKIIALSK</sequence>
<evidence type="ECO:0000256" key="4">
    <source>
        <dbReference type="ARBA" id="ARBA00023136"/>
    </source>
</evidence>
<evidence type="ECO:0000313" key="9">
    <source>
        <dbReference type="Proteomes" id="UP000025245"/>
    </source>
</evidence>
<reference evidence="8 10" key="2">
    <citation type="submission" date="2018-06" db="EMBL/GenBank/DDBJ databases">
        <title>Mutators as drivers of adaptation in pathogenic bacteria and a risk factor for host jumps and vaccine escape.</title>
        <authorList>
            <person name="Barnes A.C."/>
            <person name="Silayeva O."/>
        </authorList>
    </citation>
    <scope>NUCLEOTIDE SEQUENCE [LARGE SCALE GENOMIC DNA]</scope>
    <source>
        <strain evidence="8 10">QMA0445</strain>
    </source>
</reference>
<dbReference type="KEGG" id="sio:DW64_03595"/>
<dbReference type="Pfam" id="PF00403">
    <property type="entry name" value="HMA"/>
    <property type="match status" value="1"/>
</dbReference>
<keyword evidence="2 5" id="KW-0812">Transmembrane</keyword>
<dbReference type="Pfam" id="PF01545">
    <property type="entry name" value="Cation_efflux"/>
    <property type="match status" value="1"/>
</dbReference>
<feature type="transmembrane region" description="Helical" evidence="5">
    <location>
        <begin position="124"/>
        <end position="144"/>
    </location>
</feature>
<dbReference type="PROSITE" id="PS50846">
    <property type="entry name" value="HMA_2"/>
    <property type="match status" value="1"/>
</dbReference>
<keyword evidence="4 5" id="KW-0472">Membrane</keyword>
<evidence type="ECO:0000256" key="3">
    <source>
        <dbReference type="ARBA" id="ARBA00022989"/>
    </source>
</evidence>
<reference evidence="7 9" key="1">
    <citation type="journal article" date="2014" name="Genome Announc.">
        <title>Complete Genome Sequence of a Virulent Strain, Streptococcus iniae ISET0901, Isolated from Diseased Tilapia.</title>
        <authorList>
            <person name="Pridgeon J.W."/>
            <person name="Zhang D."/>
            <person name="Zhang L."/>
        </authorList>
    </citation>
    <scope>NUCLEOTIDE SEQUENCE [LARGE SCALE GENOMIC DNA]</scope>
    <source>
        <strain evidence="7 9">ISET0901</strain>
    </source>
</reference>
<dbReference type="PANTHER" id="PTHR11562">
    <property type="entry name" value="CATION EFFLUX PROTEIN/ ZINC TRANSPORTER"/>
    <property type="match status" value="1"/>
</dbReference>
<dbReference type="CDD" id="cd00371">
    <property type="entry name" value="HMA"/>
    <property type="match status" value="1"/>
</dbReference>
<feature type="transmembrane region" description="Helical" evidence="5">
    <location>
        <begin position="181"/>
        <end position="201"/>
    </location>
</feature>
<evidence type="ECO:0000256" key="5">
    <source>
        <dbReference type="SAM" id="Phobius"/>
    </source>
</evidence>
<dbReference type="PANTHER" id="PTHR11562:SF17">
    <property type="entry name" value="RE54080P-RELATED"/>
    <property type="match status" value="1"/>
</dbReference>
<organism evidence="8 10">
    <name type="scientific">Streptococcus iniae</name>
    <name type="common">Streptococcus shiloi</name>
    <dbReference type="NCBI Taxonomy" id="1346"/>
    <lineage>
        <taxon>Bacteria</taxon>
        <taxon>Bacillati</taxon>
        <taxon>Bacillota</taxon>
        <taxon>Bacilli</taxon>
        <taxon>Lactobacillales</taxon>
        <taxon>Streptococcaceae</taxon>
        <taxon>Streptococcus</taxon>
    </lineage>
</organism>
<feature type="transmembrane region" description="Helical" evidence="5">
    <location>
        <begin position="222"/>
        <end position="239"/>
    </location>
</feature>
<evidence type="ECO:0000313" key="7">
    <source>
        <dbReference type="EMBL" id="AHY15560.1"/>
    </source>
</evidence>
<dbReference type="Gene3D" id="3.30.70.100">
    <property type="match status" value="1"/>
</dbReference>
<proteinExistence type="predicted"/>
<evidence type="ECO:0000256" key="1">
    <source>
        <dbReference type="ARBA" id="ARBA00004141"/>
    </source>
</evidence>
<dbReference type="SUPFAM" id="SSF161111">
    <property type="entry name" value="Cation efflux protein transmembrane domain-like"/>
    <property type="match status" value="1"/>
</dbReference>
<dbReference type="EMBL" id="CP007586">
    <property type="protein sequence ID" value="AHY15560.1"/>
    <property type="molecule type" value="Genomic_DNA"/>
</dbReference>
<dbReference type="OrthoDB" id="9799649at2"/>
<dbReference type="GO" id="GO:0046872">
    <property type="term" value="F:metal ion binding"/>
    <property type="evidence" value="ECO:0007669"/>
    <property type="project" value="InterPro"/>
</dbReference>
<evidence type="ECO:0000256" key="2">
    <source>
        <dbReference type="ARBA" id="ARBA00022692"/>
    </source>
</evidence>
<dbReference type="Proteomes" id="UP000025245">
    <property type="component" value="Chromosome"/>
</dbReference>
<feature type="transmembrane region" description="Helical" evidence="5">
    <location>
        <begin position="151"/>
        <end position="169"/>
    </location>
</feature>
<dbReference type="InterPro" id="IPR058533">
    <property type="entry name" value="Cation_efflux_TM"/>
</dbReference>
<evidence type="ECO:0000259" key="6">
    <source>
        <dbReference type="PROSITE" id="PS50846"/>
    </source>
</evidence>
<dbReference type="Gene3D" id="1.20.1510.10">
    <property type="entry name" value="Cation efflux protein transmembrane domain"/>
    <property type="match status" value="1"/>
</dbReference>
<dbReference type="InterPro" id="IPR006121">
    <property type="entry name" value="HMA_dom"/>
</dbReference>
<feature type="transmembrane region" description="Helical" evidence="5">
    <location>
        <begin position="89"/>
        <end position="112"/>
    </location>
</feature>
<feature type="domain" description="HMA" evidence="6">
    <location>
        <begin position="4"/>
        <end position="67"/>
    </location>
</feature>